<evidence type="ECO:0000313" key="2">
    <source>
        <dbReference type="EMBL" id="SDW57996.1"/>
    </source>
</evidence>
<dbReference type="STRING" id="1058.SAMN05421783_105209"/>
<dbReference type="SUPFAM" id="SSF52425">
    <property type="entry name" value="Cryptochrome/photolyase, N-terminal domain"/>
    <property type="match status" value="1"/>
</dbReference>
<dbReference type="GO" id="GO:0003677">
    <property type="term" value="F:DNA binding"/>
    <property type="evidence" value="ECO:0007669"/>
    <property type="project" value="TreeGrafter"/>
</dbReference>
<keyword evidence="3" id="KW-1185">Reference proteome</keyword>
<name>A0A1H2UPB7_THIRO</name>
<dbReference type="PROSITE" id="PS51645">
    <property type="entry name" value="PHR_CRY_ALPHA_BETA"/>
    <property type="match status" value="1"/>
</dbReference>
<proteinExistence type="predicted"/>
<dbReference type="Proteomes" id="UP000198816">
    <property type="component" value="Unassembled WGS sequence"/>
</dbReference>
<dbReference type="InterPro" id="IPR002081">
    <property type="entry name" value="Cryptochrome/DNA_photolyase_1"/>
</dbReference>
<dbReference type="EMBL" id="FNNZ01000005">
    <property type="protein sequence ID" value="SDW57996.1"/>
    <property type="molecule type" value="Genomic_DNA"/>
</dbReference>
<dbReference type="PANTHER" id="PTHR11455">
    <property type="entry name" value="CRYPTOCHROME"/>
    <property type="match status" value="1"/>
</dbReference>
<reference evidence="3" key="1">
    <citation type="submission" date="2016-10" db="EMBL/GenBank/DDBJ databases">
        <authorList>
            <person name="Varghese N."/>
            <person name="Submissions S."/>
        </authorList>
    </citation>
    <scope>NUCLEOTIDE SEQUENCE [LARGE SCALE GENOMIC DNA]</scope>
    <source>
        <strain evidence="3">DSM 217</strain>
    </source>
</reference>
<accession>A0A1H2UPB7</accession>
<gene>
    <name evidence="2" type="ORF">SAMN05421783_105209</name>
</gene>
<dbReference type="InterPro" id="IPR036155">
    <property type="entry name" value="Crypto/Photolyase_N_sf"/>
</dbReference>
<dbReference type="PANTHER" id="PTHR11455:SF9">
    <property type="entry name" value="CRYPTOCHROME CIRCADIAN CLOCK 5 ISOFORM X1"/>
    <property type="match status" value="1"/>
</dbReference>
<dbReference type="InterPro" id="IPR006050">
    <property type="entry name" value="DNA_photolyase_N"/>
</dbReference>
<sequence length="125" mass="14017">MKPLQLVWFKRDLRVYDHGALAEAARRGPVLPLYIAEPEYWSQPDASGRHWAFIAECLGELRTDLAALGQPLVIRVGEAVPVLGELLNRLPIQAVWSHEETGNGWTYARDIAVGDLLRTRGIPLH</sequence>
<dbReference type="AlphaFoldDB" id="A0A1H2UPB7"/>
<keyword evidence="2" id="KW-0456">Lyase</keyword>
<organism evidence="2 3">
    <name type="scientific">Thiocapsa roseopersicina</name>
    <dbReference type="NCBI Taxonomy" id="1058"/>
    <lineage>
        <taxon>Bacteria</taxon>
        <taxon>Pseudomonadati</taxon>
        <taxon>Pseudomonadota</taxon>
        <taxon>Gammaproteobacteria</taxon>
        <taxon>Chromatiales</taxon>
        <taxon>Chromatiaceae</taxon>
        <taxon>Thiocapsa</taxon>
    </lineage>
</organism>
<dbReference type="Gene3D" id="3.40.50.620">
    <property type="entry name" value="HUPs"/>
    <property type="match status" value="1"/>
</dbReference>
<evidence type="ECO:0000259" key="1">
    <source>
        <dbReference type="PROSITE" id="PS51645"/>
    </source>
</evidence>
<dbReference type="GO" id="GO:0071949">
    <property type="term" value="F:FAD binding"/>
    <property type="evidence" value="ECO:0007669"/>
    <property type="project" value="TreeGrafter"/>
</dbReference>
<protein>
    <submittedName>
        <fullName evidence="2">Deoxyribodipyrimidine photo-lyase</fullName>
    </submittedName>
</protein>
<feature type="domain" description="Photolyase/cryptochrome alpha/beta" evidence="1">
    <location>
        <begin position="3"/>
        <end position="125"/>
    </location>
</feature>
<dbReference type="GO" id="GO:0003904">
    <property type="term" value="F:deoxyribodipyrimidine photo-lyase activity"/>
    <property type="evidence" value="ECO:0007669"/>
    <property type="project" value="TreeGrafter"/>
</dbReference>
<evidence type="ECO:0000313" key="3">
    <source>
        <dbReference type="Proteomes" id="UP000198816"/>
    </source>
</evidence>
<dbReference type="InterPro" id="IPR014729">
    <property type="entry name" value="Rossmann-like_a/b/a_fold"/>
</dbReference>
<dbReference type="Pfam" id="PF00875">
    <property type="entry name" value="DNA_photolyase"/>
    <property type="match status" value="1"/>
</dbReference>
<dbReference type="GO" id="GO:0009416">
    <property type="term" value="P:response to light stimulus"/>
    <property type="evidence" value="ECO:0007669"/>
    <property type="project" value="TreeGrafter"/>
</dbReference>
<dbReference type="RefSeq" id="WP_245731789.1">
    <property type="nucleotide sequence ID" value="NZ_FNNZ01000005.1"/>
</dbReference>